<evidence type="ECO:0000313" key="2">
    <source>
        <dbReference type="Proteomes" id="UP000240883"/>
    </source>
</evidence>
<sequence>MNKLISPTLPTLPCPLHPHVAPLLETCAQLHVTPSHGWASNPSTPGKVDFPSCTSINVSSRARNLERTPRRLRHIWQGLHGCFHGRRSDPAWVGGLEVAVADRSRMTMHSDGFACPLNVHRAAGPFDTIASTSPCLRHRVQKAAHGEQRACAP</sequence>
<evidence type="ECO:0000313" key="1">
    <source>
        <dbReference type="EMBL" id="PSN63563.1"/>
    </source>
</evidence>
<keyword evidence="2" id="KW-1185">Reference proteome</keyword>
<name>A0A2T2NDQ7_CORCC</name>
<accession>A0A2T2NDQ7</accession>
<dbReference type="AlphaFoldDB" id="A0A2T2NDQ7"/>
<gene>
    <name evidence="1" type="ORF">BS50DRAFT_83822</name>
</gene>
<organism evidence="1 2">
    <name type="scientific">Corynespora cassiicola Philippines</name>
    <dbReference type="NCBI Taxonomy" id="1448308"/>
    <lineage>
        <taxon>Eukaryota</taxon>
        <taxon>Fungi</taxon>
        <taxon>Dikarya</taxon>
        <taxon>Ascomycota</taxon>
        <taxon>Pezizomycotina</taxon>
        <taxon>Dothideomycetes</taxon>
        <taxon>Pleosporomycetidae</taxon>
        <taxon>Pleosporales</taxon>
        <taxon>Corynesporascaceae</taxon>
        <taxon>Corynespora</taxon>
    </lineage>
</organism>
<reference evidence="1 2" key="1">
    <citation type="journal article" date="2018" name="Front. Microbiol.">
        <title>Genome-Wide Analysis of Corynespora cassiicola Leaf Fall Disease Putative Effectors.</title>
        <authorList>
            <person name="Lopez D."/>
            <person name="Ribeiro S."/>
            <person name="Label P."/>
            <person name="Fumanal B."/>
            <person name="Venisse J.S."/>
            <person name="Kohler A."/>
            <person name="de Oliveira R.R."/>
            <person name="Labutti K."/>
            <person name="Lipzen A."/>
            <person name="Lail K."/>
            <person name="Bauer D."/>
            <person name="Ohm R.A."/>
            <person name="Barry K.W."/>
            <person name="Spatafora J."/>
            <person name="Grigoriev I.V."/>
            <person name="Martin F.M."/>
            <person name="Pujade-Renaud V."/>
        </authorList>
    </citation>
    <scope>NUCLEOTIDE SEQUENCE [LARGE SCALE GENOMIC DNA]</scope>
    <source>
        <strain evidence="1 2">Philippines</strain>
    </source>
</reference>
<dbReference type="EMBL" id="KZ678139">
    <property type="protein sequence ID" value="PSN63563.1"/>
    <property type="molecule type" value="Genomic_DNA"/>
</dbReference>
<proteinExistence type="predicted"/>
<dbReference type="Proteomes" id="UP000240883">
    <property type="component" value="Unassembled WGS sequence"/>
</dbReference>
<protein>
    <submittedName>
        <fullName evidence="1">Uncharacterized protein</fullName>
    </submittedName>
</protein>